<accession>A0A1H0XNC2</accession>
<evidence type="ECO:0000313" key="2">
    <source>
        <dbReference type="Proteomes" id="UP000199627"/>
    </source>
</evidence>
<dbReference type="AlphaFoldDB" id="A0A1H0XNC2"/>
<keyword evidence="2" id="KW-1185">Reference proteome</keyword>
<organism evidence="1 2">
    <name type="scientific">Chryseobacterium soldanellicola</name>
    <dbReference type="NCBI Taxonomy" id="311333"/>
    <lineage>
        <taxon>Bacteria</taxon>
        <taxon>Pseudomonadati</taxon>
        <taxon>Bacteroidota</taxon>
        <taxon>Flavobacteriia</taxon>
        <taxon>Flavobacteriales</taxon>
        <taxon>Weeksellaceae</taxon>
        <taxon>Chryseobacterium group</taxon>
        <taxon>Chryseobacterium</taxon>
    </lineage>
</organism>
<proteinExistence type="predicted"/>
<dbReference type="Proteomes" id="UP000199627">
    <property type="component" value="Unassembled WGS sequence"/>
</dbReference>
<dbReference type="STRING" id="311333.SAMN05421664_0096"/>
<dbReference type="EMBL" id="FNKL01000001">
    <property type="protein sequence ID" value="SDQ04410.1"/>
    <property type="molecule type" value="Genomic_DNA"/>
</dbReference>
<reference evidence="2" key="1">
    <citation type="submission" date="2016-10" db="EMBL/GenBank/DDBJ databases">
        <authorList>
            <person name="Varghese N."/>
            <person name="Submissions S."/>
        </authorList>
    </citation>
    <scope>NUCLEOTIDE SEQUENCE [LARGE SCALE GENOMIC DNA]</scope>
    <source>
        <strain evidence="2">DSM 17072</strain>
    </source>
</reference>
<sequence>MFDELFTTSSLNSIISFALKKETKVQDWKLPLKNIFVL</sequence>
<evidence type="ECO:0000313" key="1">
    <source>
        <dbReference type="EMBL" id="SDQ04410.1"/>
    </source>
</evidence>
<gene>
    <name evidence="1" type="ORF">SAMN05421664_0096</name>
</gene>
<protein>
    <submittedName>
        <fullName evidence="1">Uncharacterized protein</fullName>
    </submittedName>
</protein>
<name>A0A1H0XNC2_9FLAO</name>